<accession>A0A1H6SIP5</accession>
<dbReference type="Pfam" id="PF05901">
    <property type="entry name" value="Excalibur"/>
    <property type="match status" value="1"/>
</dbReference>
<reference evidence="4" key="1">
    <citation type="submission" date="2016-10" db="EMBL/GenBank/DDBJ databases">
        <authorList>
            <person name="Varghese N."/>
            <person name="Submissions S."/>
        </authorList>
    </citation>
    <scope>NUCLEOTIDE SEQUENCE [LARGE SCALE GENOMIC DNA]</scope>
    <source>
        <strain evidence="4">CGMCC 1.10218</strain>
    </source>
</reference>
<evidence type="ECO:0000313" key="3">
    <source>
        <dbReference type="EMBL" id="SEI66776.1"/>
    </source>
</evidence>
<keyword evidence="4" id="KW-1185">Reference proteome</keyword>
<evidence type="ECO:0000259" key="2">
    <source>
        <dbReference type="SMART" id="SM00894"/>
    </source>
</evidence>
<protein>
    <submittedName>
        <fullName evidence="3">Excalibur calcium-binding domain-containing protein</fullName>
    </submittedName>
</protein>
<gene>
    <name evidence="3" type="ORF">SAMN04488058_101290</name>
</gene>
<feature type="region of interest" description="Disordered" evidence="1">
    <location>
        <begin position="65"/>
        <end position="95"/>
    </location>
</feature>
<sequence length="231" mass="23631">MVGVALALLGTAEASKRCGNSWIADNKVCRIGTAAPYTPPAPVRTSAPVYVPPVTRFGSCDEARAAGHSDIPRSSASYSPGLDRDGDGVACEAGGEGEAAANAPAARLPTPPCPAAAPNIGGAAQLQARPMRVFDVQGYPYVHARAFACANGLSFLNDGGTVTVSGPGRTLVFLDKAGTLNGKSWPLNANVLTIEDDIAVFYADLLSAFGLTVDGQQIVRVPGVPLSGQRP</sequence>
<dbReference type="EMBL" id="FNZA01000001">
    <property type="protein sequence ID" value="SEI66776.1"/>
    <property type="molecule type" value="Genomic_DNA"/>
</dbReference>
<dbReference type="Proteomes" id="UP000199223">
    <property type="component" value="Unassembled WGS sequence"/>
</dbReference>
<evidence type="ECO:0000313" key="4">
    <source>
        <dbReference type="Proteomes" id="UP000199223"/>
    </source>
</evidence>
<evidence type="ECO:0000256" key="1">
    <source>
        <dbReference type="SAM" id="MobiDB-lite"/>
    </source>
</evidence>
<name>A0A1H6SIP5_9DEIO</name>
<dbReference type="AlphaFoldDB" id="A0A1H6SIP5"/>
<proteinExistence type="predicted"/>
<dbReference type="STRING" id="856736.SAMN04488058_101290"/>
<feature type="domain" description="Excalibur calcium-binding" evidence="2">
    <location>
        <begin position="56"/>
        <end position="92"/>
    </location>
</feature>
<organism evidence="3 4">
    <name type="scientific">Deinococcus reticulitermitis</name>
    <dbReference type="NCBI Taxonomy" id="856736"/>
    <lineage>
        <taxon>Bacteria</taxon>
        <taxon>Thermotogati</taxon>
        <taxon>Deinococcota</taxon>
        <taxon>Deinococci</taxon>
        <taxon>Deinococcales</taxon>
        <taxon>Deinococcaceae</taxon>
        <taxon>Deinococcus</taxon>
    </lineage>
</organism>
<dbReference type="InterPro" id="IPR008613">
    <property type="entry name" value="Excalibur_Ca-bd_domain"/>
</dbReference>
<dbReference type="SMART" id="SM00894">
    <property type="entry name" value="Excalibur"/>
    <property type="match status" value="1"/>
</dbReference>